<dbReference type="AlphaFoldDB" id="A0A0K6H153"/>
<accession>A0A0K6H153</accession>
<name>A0A0K6H153_9GAMM</name>
<dbReference type="Gene3D" id="3.40.50.150">
    <property type="entry name" value="Vaccinia Virus protein VP39"/>
    <property type="match status" value="1"/>
</dbReference>
<sequence length="240" mass="27337">MLKPARREKATKAPLNWQQLPHGLWLKQQLSETLAPHTAKMFGYYSARLGHLAAQLELPELRLQHDFSVAADAEPKVRAELEHLPFAESALDAVFLVGQLEFERDPHQVLREVSRSLIADGYVVIAGFNPLSPALLTGLWPSNLRQLPWCGRYFTKARICDWLSLLNFEVVASGYVGATLMWSATKRPDFAFARLSQMAPPLRSMYYLVARKREFPLTVVRVRKRNKPRMSSMPVANRVK</sequence>
<keyword evidence="2" id="KW-0489">Methyltransferase</keyword>
<evidence type="ECO:0000259" key="1">
    <source>
        <dbReference type="Pfam" id="PF08241"/>
    </source>
</evidence>
<gene>
    <name evidence="2" type="ORF">Ga0061064_0982</name>
</gene>
<evidence type="ECO:0000313" key="2">
    <source>
        <dbReference type="EMBL" id="CUA84712.1"/>
    </source>
</evidence>
<feature type="domain" description="Methyltransferase type 11" evidence="1">
    <location>
        <begin position="77"/>
        <end position="125"/>
    </location>
</feature>
<dbReference type="EMBL" id="CYHB01000002">
    <property type="protein sequence ID" value="CUA84712.1"/>
    <property type="molecule type" value="Genomic_DNA"/>
</dbReference>
<dbReference type="OrthoDB" id="6191410at2"/>
<dbReference type="Proteomes" id="UP000182598">
    <property type="component" value="Unassembled WGS sequence"/>
</dbReference>
<dbReference type="Pfam" id="PF08241">
    <property type="entry name" value="Methyltransf_11"/>
    <property type="match status" value="1"/>
</dbReference>
<proteinExistence type="predicted"/>
<keyword evidence="2" id="KW-0808">Transferase</keyword>
<protein>
    <submittedName>
        <fullName evidence="2">Methyltransferase domain</fullName>
    </submittedName>
</protein>
<reference evidence="3" key="1">
    <citation type="submission" date="2015-08" db="EMBL/GenBank/DDBJ databases">
        <authorList>
            <person name="Varghese N."/>
        </authorList>
    </citation>
    <scope>NUCLEOTIDE SEQUENCE [LARGE SCALE GENOMIC DNA]</scope>
    <source>
        <strain evidence="3">DSM 27808</strain>
    </source>
</reference>
<evidence type="ECO:0000313" key="3">
    <source>
        <dbReference type="Proteomes" id="UP000182598"/>
    </source>
</evidence>
<dbReference type="GO" id="GO:0032259">
    <property type="term" value="P:methylation"/>
    <property type="evidence" value="ECO:0007669"/>
    <property type="project" value="UniProtKB-KW"/>
</dbReference>
<dbReference type="GO" id="GO:0008757">
    <property type="term" value="F:S-adenosylmethionine-dependent methyltransferase activity"/>
    <property type="evidence" value="ECO:0007669"/>
    <property type="project" value="InterPro"/>
</dbReference>
<dbReference type="InterPro" id="IPR029063">
    <property type="entry name" value="SAM-dependent_MTases_sf"/>
</dbReference>
<dbReference type="InterPro" id="IPR013216">
    <property type="entry name" value="Methyltransf_11"/>
</dbReference>
<dbReference type="SUPFAM" id="SSF53335">
    <property type="entry name" value="S-adenosyl-L-methionine-dependent methyltransferases"/>
    <property type="match status" value="1"/>
</dbReference>
<dbReference type="RefSeq" id="WP_055438656.1">
    <property type="nucleotide sequence ID" value="NZ_CYHB01000002.1"/>
</dbReference>
<organism evidence="2 3">
    <name type="scientific">Pseudidiomarina woesei</name>
    <dbReference type="NCBI Taxonomy" id="1381080"/>
    <lineage>
        <taxon>Bacteria</taxon>
        <taxon>Pseudomonadati</taxon>
        <taxon>Pseudomonadota</taxon>
        <taxon>Gammaproteobacteria</taxon>
        <taxon>Alteromonadales</taxon>
        <taxon>Idiomarinaceae</taxon>
        <taxon>Pseudidiomarina</taxon>
    </lineage>
</organism>
<keyword evidence="3" id="KW-1185">Reference proteome</keyword>